<sequence>MSATGSGSHQLGFHHIGRTAKLTICGLTRTALKAAETLTHDANPARKNDPLAHTICAKRFHVSYVPQPRGAECQAGRSALKRGAALRQERSPFAFLLGRANGRFPLDPTCPPNPTLIHPTLAAPEVTMRGFLGVAPVLLGFFTLALAQTPNYKGQLLIQPGLNAAKCFTAANNTDGAIVTISKCTGAATQQWTFTGGSVKIFNNTKCLDVTNGDTTNGNKLQIWTCGANNANQQFYYTSDEHFSWTNHGKCIDLTDGSLTDGNRPQIWDCSGPNPNQIWNVGYMASIPPTTSESGQSGTNNCGTGSSQSSKCQTVWINSADDFCLWAPPSVGTIGDTERDEVAWCTKSGRGTRTIPNGALKGVHFVQTPDYVQVTGQGDFTKINIPKGDEGGELDPHGADGNGNPIGGLVYGNTFSPALQYHEWTSFISDTEFCFRACTGANAARNCQHIYDVMGCYWNMPANYNTGVYENCDADDDLPMGVYGTSTWYQGQSPTPTAHPAAKSSNCQSIPSPTVTSV</sequence>
<proteinExistence type="predicted"/>
<dbReference type="SMART" id="SM00458">
    <property type="entry name" value="RICIN"/>
    <property type="match status" value="1"/>
</dbReference>
<dbReference type="InterPro" id="IPR000772">
    <property type="entry name" value="Ricin_B_lectin"/>
</dbReference>
<dbReference type="Pfam" id="PF00652">
    <property type="entry name" value="Ricin_B_lectin"/>
    <property type="match status" value="1"/>
</dbReference>
<evidence type="ECO:0000259" key="2">
    <source>
        <dbReference type="SMART" id="SM00458"/>
    </source>
</evidence>
<gene>
    <name evidence="3" type="ORF">MCHLO_09342</name>
</gene>
<evidence type="ECO:0000313" key="4">
    <source>
        <dbReference type="Proteomes" id="UP000815677"/>
    </source>
</evidence>
<dbReference type="Gene3D" id="2.80.10.50">
    <property type="match status" value="2"/>
</dbReference>
<feature type="compositionally biased region" description="Polar residues" evidence="1">
    <location>
        <begin position="503"/>
        <end position="518"/>
    </location>
</feature>
<feature type="domain" description="Ricin B lectin" evidence="2">
    <location>
        <begin position="153"/>
        <end position="282"/>
    </location>
</feature>
<dbReference type="PROSITE" id="PS50231">
    <property type="entry name" value="RICIN_B_LECTIN"/>
    <property type="match status" value="1"/>
</dbReference>
<dbReference type="Proteomes" id="UP000815677">
    <property type="component" value="Unassembled WGS sequence"/>
</dbReference>
<dbReference type="EMBL" id="DF847675">
    <property type="protein sequence ID" value="GAT52273.1"/>
    <property type="molecule type" value="Genomic_DNA"/>
</dbReference>
<reference evidence="3" key="1">
    <citation type="submission" date="2014-09" db="EMBL/GenBank/DDBJ databases">
        <title>Genome sequence of the luminous mushroom Mycena chlorophos for searching fungal bioluminescence genes.</title>
        <authorList>
            <person name="Tanaka Y."/>
            <person name="Kasuga D."/>
            <person name="Oba Y."/>
            <person name="Hase S."/>
            <person name="Sato K."/>
            <person name="Oba Y."/>
            <person name="Sakakibara Y."/>
        </authorList>
    </citation>
    <scope>NUCLEOTIDE SEQUENCE</scope>
</reference>
<keyword evidence="4" id="KW-1185">Reference proteome</keyword>
<feature type="region of interest" description="Disordered" evidence="1">
    <location>
        <begin position="494"/>
        <end position="518"/>
    </location>
</feature>
<dbReference type="CDD" id="cd00161">
    <property type="entry name" value="beta-trefoil_Ricin-like"/>
    <property type="match status" value="1"/>
</dbReference>
<name>A0ABQ0LMD3_MYCCL</name>
<dbReference type="InterPro" id="IPR035992">
    <property type="entry name" value="Ricin_B-like_lectins"/>
</dbReference>
<evidence type="ECO:0000313" key="3">
    <source>
        <dbReference type="EMBL" id="GAT52273.1"/>
    </source>
</evidence>
<organism evidence="3 4">
    <name type="scientific">Mycena chlorophos</name>
    <name type="common">Agaric fungus</name>
    <name type="synonym">Agaricus chlorophos</name>
    <dbReference type="NCBI Taxonomy" id="658473"/>
    <lineage>
        <taxon>Eukaryota</taxon>
        <taxon>Fungi</taxon>
        <taxon>Dikarya</taxon>
        <taxon>Basidiomycota</taxon>
        <taxon>Agaricomycotina</taxon>
        <taxon>Agaricomycetes</taxon>
        <taxon>Agaricomycetidae</taxon>
        <taxon>Agaricales</taxon>
        <taxon>Marasmiineae</taxon>
        <taxon>Mycenaceae</taxon>
        <taxon>Mycena</taxon>
    </lineage>
</organism>
<accession>A0ABQ0LMD3</accession>
<protein>
    <recommendedName>
        <fullName evidence="2">Ricin B lectin domain-containing protein</fullName>
    </recommendedName>
</protein>
<dbReference type="SUPFAM" id="SSF50370">
    <property type="entry name" value="Ricin B-like lectins"/>
    <property type="match status" value="1"/>
</dbReference>
<evidence type="ECO:0000256" key="1">
    <source>
        <dbReference type="SAM" id="MobiDB-lite"/>
    </source>
</evidence>